<accession>A0A370K660</accession>
<evidence type="ECO:0000256" key="1">
    <source>
        <dbReference type="ARBA" id="ARBA00022679"/>
    </source>
</evidence>
<dbReference type="InterPro" id="IPR033904">
    <property type="entry name" value="Trans_IPPS_HH"/>
</dbReference>
<protein>
    <submittedName>
        <fullName evidence="2">Phytoene/squalene synthase family protein</fullName>
    </submittedName>
</protein>
<dbReference type="GO" id="GO:0016117">
    <property type="term" value="P:carotenoid biosynthetic process"/>
    <property type="evidence" value="ECO:0007669"/>
    <property type="project" value="UniProtKB-ARBA"/>
</dbReference>
<dbReference type="InterPro" id="IPR002060">
    <property type="entry name" value="Squ/phyt_synthse"/>
</dbReference>
<evidence type="ECO:0000313" key="3">
    <source>
        <dbReference type="Proteomes" id="UP000254711"/>
    </source>
</evidence>
<dbReference type="SUPFAM" id="SSF48576">
    <property type="entry name" value="Terpenoid synthases"/>
    <property type="match status" value="1"/>
</dbReference>
<reference evidence="2 3" key="1">
    <citation type="submission" date="2018-07" db="EMBL/GenBank/DDBJ databases">
        <title>Dyella solisilvae sp. nov., isolated from the pine and broad-leaved mixed forest soil.</title>
        <authorList>
            <person name="Gao Z."/>
            <person name="Qiu L."/>
        </authorList>
    </citation>
    <scope>NUCLEOTIDE SEQUENCE [LARGE SCALE GENOMIC DNA]</scope>
    <source>
        <strain evidence="2 3">DHG54</strain>
    </source>
</reference>
<dbReference type="PROSITE" id="PS01044">
    <property type="entry name" value="SQUALEN_PHYTOEN_SYN_1"/>
    <property type="match status" value="1"/>
</dbReference>
<gene>
    <name evidence="2" type="ORF">DVT68_16395</name>
</gene>
<dbReference type="Pfam" id="PF00494">
    <property type="entry name" value="SQS_PSY"/>
    <property type="match status" value="1"/>
</dbReference>
<dbReference type="GO" id="GO:0051996">
    <property type="term" value="F:squalene synthase [NAD(P)H] activity"/>
    <property type="evidence" value="ECO:0007669"/>
    <property type="project" value="InterPro"/>
</dbReference>
<dbReference type="InterPro" id="IPR008949">
    <property type="entry name" value="Isoprenoid_synthase_dom_sf"/>
</dbReference>
<dbReference type="SFLD" id="SFLDS00005">
    <property type="entry name" value="Isoprenoid_Synthase_Type_I"/>
    <property type="match status" value="1"/>
</dbReference>
<dbReference type="InterPro" id="IPR044844">
    <property type="entry name" value="Trans_IPPS_euk-type"/>
</dbReference>
<proteinExistence type="predicted"/>
<dbReference type="Gene3D" id="1.10.600.10">
    <property type="entry name" value="Farnesyl Diphosphate Synthase"/>
    <property type="match status" value="1"/>
</dbReference>
<organism evidence="2 3">
    <name type="scientific">Dyella solisilvae</name>
    <dbReference type="NCBI Taxonomy" id="1920168"/>
    <lineage>
        <taxon>Bacteria</taxon>
        <taxon>Pseudomonadati</taxon>
        <taxon>Pseudomonadota</taxon>
        <taxon>Gammaproteobacteria</taxon>
        <taxon>Lysobacterales</taxon>
        <taxon>Rhodanobacteraceae</taxon>
        <taxon>Dyella</taxon>
    </lineage>
</organism>
<dbReference type="EMBL" id="QQSY01000005">
    <property type="protein sequence ID" value="RDI97520.1"/>
    <property type="molecule type" value="Genomic_DNA"/>
</dbReference>
<dbReference type="AlphaFoldDB" id="A0A370K660"/>
<dbReference type="PANTHER" id="PTHR11626">
    <property type="entry name" value="FARNESYL-DIPHOSPHATE FARNESYLTRANSFERASE"/>
    <property type="match status" value="1"/>
</dbReference>
<dbReference type="Proteomes" id="UP000254711">
    <property type="component" value="Unassembled WGS sequence"/>
</dbReference>
<comment type="caution">
    <text evidence="2">The sequence shown here is derived from an EMBL/GenBank/DDBJ whole genome shotgun (WGS) entry which is preliminary data.</text>
</comment>
<keyword evidence="1" id="KW-0808">Transferase</keyword>
<keyword evidence="3" id="KW-1185">Reference proteome</keyword>
<dbReference type="CDD" id="cd00683">
    <property type="entry name" value="Trans_IPPS_HH"/>
    <property type="match status" value="1"/>
</dbReference>
<dbReference type="PANTHER" id="PTHR11626:SF2">
    <property type="entry name" value="SQUALENE SYNTHASE"/>
    <property type="match status" value="1"/>
</dbReference>
<name>A0A370K660_9GAMM</name>
<dbReference type="GO" id="GO:0045338">
    <property type="term" value="P:farnesyl diphosphate metabolic process"/>
    <property type="evidence" value="ECO:0007669"/>
    <property type="project" value="InterPro"/>
</dbReference>
<evidence type="ECO:0000313" key="2">
    <source>
        <dbReference type="EMBL" id="RDI97520.1"/>
    </source>
</evidence>
<sequence>MLNAQDVAAASPGNAWDFQATMLPKVSRTFALTIPQLPPALRHVVANAYLLCRIADTIEDEPALSVDEKGRYEAGFVEAVTGRIDARSFAAELAPRLSDATSEAERDLLRQLPLVLEITRTFTPIQQAAITDCLKVMCKGMHHFQGVVSLRGLDSLRDMDSYCYCVAGVVGEMLTRLLIDYEPELVTQSHTLMRLAVSFGQGLQMTNILKDQWEDRHHGVCWLPQEVFSRRGVQLNDLQPGQQDARYADAMIELIGVAHAHLCRAVEYTLIVPARHTGFRRFCLWSIGLAVLTLRNLQEHLDFSAGAQVKVSRAAVAQTISLTKLSDRYDPAVRWLFAAAARKLPLTTLGPNWDATQSVPRAWPWRRASYLDSAVSRRNPEDARFL</sequence>
<dbReference type="InterPro" id="IPR019845">
    <property type="entry name" value="Squalene/phytoene_synthase_CS"/>
</dbReference>
<dbReference type="OrthoDB" id="9807580at2"/>
<dbReference type="SFLD" id="SFLDG01018">
    <property type="entry name" value="Squalene/Phytoene_Synthase_Lik"/>
    <property type="match status" value="1"/>
</dbReference>